<feature type="region of interest" description="Disordered" evidence="1">
    <location>
        <begin position="27"/>
        <end position="60"/>
    </location>
</feature>
<dbReference type="Proteomes" id="UP000024376">
    <property type="component" value="Unassembled WGS sequence"/>
</dbReference>
<evidence type="ECO:0000313" key="2">
    <source>
        <dbReference type="EMBL" id="ETS00173.1"/>
    </source>
</evidence>
<protein>
    <submittedName>
        <fullName evidence="2">Uncharacterized protein</fullName>
    </submittedName>
</protein>
<dbReference type="AlphaFoldDB" id="A0A024S502"/>
<evidence type="ECO:0000256" key="1">
    <source>
        <dbReference type="SAM" id="MobiDB-lite"/>
    </source>
</evidence>
<feature type="compositionally biased region" description="Low complexity" evidence="1">
    <location>
        <begin position="87"/>
        <end position="98"/>
    </location>
</feature>
<dbReference type="HOGENOM" id="CLU_2171424_0_0_1"/>
<feature type="region of interest" description="Disordered" evidence="1">
    <location>
        <begin position="76"/>
        <end position="110"/>
    </location>
</feature>
<organism evidence="2 3">
    <name type="scientific">Hypocrea jecorina (strain ATCC 56765 / BCRC 32924 / NRRL 11460 / Rut C-30)</name>
    <name type="common">Trichoderma reesei</name>
    <dbReference type="NCBI Taxonomy" id="1344414"/>
    <lineage>
        <taxon>Eukaryota</taxon>
        <taxon>Fungi</taxon>
        <taxon>Dikarya</taxon>
        <taxon>Ascomycota</taxon>
        <taxon>Pezizomycotina</taxon>
        <taxon>Sordariomycetes</taxon>
        <taxon>Hypocreomycetidae</taxon>
        <taxon>Hypocreales</taxon>
        <taxon>Hypocreaceae</taxon>
        <taxon>Trichoderma</taxon>
    </lineage>
</organism>
<reference evidence="3" key="1">
    <citation type="journal article" date="2013" name="Ind. Biotechnol.">
        <title>Comparative genomics analysis of Trichoderma reesei strains.</title>
        <authorList>
            <person name="Koike H."/>
            <person name="Aerts A."/>
            <person name="LaButti K."/>
            <person name="Grigoriev I.V."/>
            <person name="Baker S.E."/>
        </authorList>
    </citation>
    <scope>NUCLEOTIDE SEQUENCE [LARGE SCALE GENOMIC DNA]</scope>
    <source>
        <strain evidence="3">ATCC 56765 / BCRC 32924 / NRRL 11460 / Rut C-30</strain>
    </source>
</reference>
<dbReference type="KEGG" id="trr:M419DRAFT_84020"/>
<accession>A0A024S502</accession>
<evidence type="ECO:0000313" key="3">
    <source>
        <dbReference type="Proteomes" id="UP000024376"/>
    </source>
</evidence>
<dbReference type="OrthoDB" id="10477253at2759"/>
<feature type="compositionally biased region" description="Polar residues" evidence="1">
    <location>
        <begin position="76"/>
        <end position="86"/>
    </location>
</feature>
<gene>
    <name evidence="2" type="ORF">M419DRAFT_84020</name>
</gene>
<sequence length="110" mass="12588">MSSTHLDQELREIQARELQAYAHLRRQLGLDPIPEQQQQQQDTSTTLPPPIPPRNPARGTHYAYIPKECHACNLSFTKNNTQKQKMPQQESSQQNPPQAVSKQPRPKLPT</sequence>
<name>A0A024S502_HYPJR</name>
<dbReference type="EMBL" id="KI911153">
    <property type="protein sequence ID" value="ETS00173.1"/>
    <property type="molecule type" value="Genomic_DNA"/>
</dbReference>
<proteinExistence type="predicted"/>